<dbReference type="CDD" id="cd00130">
    <property type="entry name" value="PAS"/>
    <property type="match status" value="1"/>
</dbReference>
<dbReference type="PROSITE" id="PS50109">
    <property type="entry name" value="HIS_KIN"/>
    <property type="match status" value="1"/>
</dbReference>
<feature type="domain" description="PAS" evidence="5">
    <location>
        <begin position="13"/>
        <end position="86"/>
    </location>
</feature>
<dbReference type="Gene3D" id="1.10.287.130">
    <property type="match status" value="1"/>
</dbReference>
<evidence type="ECO:0000259" key="4">
    <source>
        <dbReference type="PROSITE" id="PS50109"/>
    </source>
</evidence>
<organism evidence="7 8">
    <name type="scientific">Stenotrophomonas oahuensis</name>
    <dbReference type="NCBI Taxonomy" id="3003271"/>
    <lineage>
        <taxon>Bacteria</taxon>
        <taxon>Pseudomonadati</taxon>
        <taxon>Pseudomonadota</taxon>
        <taxon>Gammaproteobacteria</taxon>
        <taxon>Lysobacterales</taxon>
        <taxon>Lysobacteraceae</taxon>
        <taxon>Stenotrophomonas</taxon>
    </lineage>
</organism>
<dbReference type="PANTHER" id="PTHR43065">
    <property type="entry name" value="SENSOR HISTIDINE KINASE"/>
    <property type="match status" value="1"/>
</dbReference>
<dbReference type="SMART" id="SM00388">
    <property type="entry name" value="HisKA"/>
    <property type="match status" value="1"/>
</dbReference>
<dbReference type="SMART" id="SM00091">
    <property type="entry name" value="PAS"/>
    <property type="match status" value="1"/>
</dbReference>
<dbReference type="RefSeq" id="WP_311191440.1">
    <property type="nucleotide sequence ID" value="NZ_CP115541.1"/>
</dbReference>
<dbReference type="InterPro" id="IPR003594">
    <property type="entry name" value="HATPase_dom"/>
</dbReference>
<dbReference type="SMART" id="SM00387">
    <property type="entry name" value="HATPase_c"/>
    <property type="match status" value="1"/>
</dbReference>
<evidence type="ECO:0000259" key="5">
    <source>
        <dbReference type="PROSITE" id="PS50112"/>
    </source>
</evidence>
<dbReference type="InterPro" id="IPR003661">
    <property type="entry name" value="HisK_dim/P_dom"/>
</dbReference>
<comment type="catalytic activity">
    <reaction evidence="1">
        <text>ATP + protein L-histidine = ADP + protein N-phospho-L-histidine.</text>
        <dbReference type="EC" id="2.7.13.3"/>
    </reaction>
</comment>
<dbReference type="Gene3D" id="3.30.450.20">
    <property type="entry name" value="PAS domain"/>
    <property type="match status" value="1"/>
</dbReference>
<evidence type="ECO:0000313" key="7">
    <source>
        <dbReference type="EMBL" id="WNH52235.1"/>
    </source>
</evidence>
<dbReference type="PROSITE" id="PS50112">
    <property type="entry name" value="PAS"/>
    <property type="match status" value="1"/>
</dbReference>
<dbReference type="InterPro" id="IPR036097">
    <property type="entry name" value="HisK_dim/P_sf"/>
</dbReference>
<dbReference type="EMBL" id="CP115541">
    <property type="protein sequence ID" value="WNH52235.1"/>
    <property type="molecule type" value="Genomic_DNA"/>
</dbReference>
<protein>
    <recommendedName>
        <fullName evidence="2">histidine kinase</fullName>
        <ecNumber evidence="2">2.7.13.3</ecNumber>
    </recommendedName>
</protein>
<dbReference type="InterPro" id="IPR005467">
    <property type="entry name" value="His_kinase_dom"/>
</dbReference>
<dbReference type="PRINTS" id="PR00344">
    <property type="entry name" value="BCTRLSENSOR"/>
</dbReference>
<feature type="domain" description="Histidine kinase" evidence="4">
    <location>
        <begin position="159"/>
        <end position="377"/>
    </location>
</feature>
<dbReference type="PANTHER" id="PTHR43065:SF49">
    <property type="entry name" value="HISTIDINE KINASE"/>
    <property type="match status" value="1"/>
</dbReference>
<dbReference type="SUPFAM" id="SSF55874">
    <property type="entry name" value="ATPase domain of HSP90 chaperone/DNA topoisomerase II/histidine kinase"/>
    <property type="match status" value="1"/>
</dbReference>
<evidence type="ECO:0000256" key="2">
    <source>
        <dbReference type="ARBA" id="ARBA00012438"/>
    </source>
</evidence>
<name>A0ABY9YP61_9GAMM</name>
<proteinExistence type="predicted"/>
<sequence>MLEERTNDLLNDEARQFSLLLNSVTDYAIYMLDTEGLIRTWNPGGRRIKGYTNREVVGTSFTRFYLPEDIEAGVPERNLHTAATEGRYVGEGWRVRKDGTRFRASVVIDPIRVDGELIGYAKVTRDITERHVAQQRLQEAQANLLQAQKLEAIGKFTLGMAHDFNNLLTVIINCQDLLEAKVQDEGSAKLVDTTLRAAERGALLTRQLLSFARGQTLAPERLDLNDVMRECEGVLRRSAGDAIALQLDLADDLPTCAVDRTQLETAVLNLVCNCRDAMNEAGRICIHTALQFTQDPARPEQPPTAFVRLSVHDNGPGIPKEQQARVFEPFFTTKPVGKGSGLGLSQVFGFTAQSGGFTRLISEPGHGTCVEMYFPAV</sequence>
<dbReference type="InterPro" id="IPR000700">
    <property type="entry name" value="PAS-assoc_C"/>
</dbReference>
<dbReference type="InterPro" id="IPR035965">
    <property type="entry name" value="PAS-like_dom_sf"/>
</dbReference>
<dbReference type="CDD" id="cd00082">
    <property type="entry name" value="HisKA"/>
    <property type="match status" value="1"/>
</dbReference>
<feature type="domain" description="PAC" evidence="6">
    <location>
        <begin position="88"/>
        <end position="139"/>
    </location>
</feature>
<evidence type="ECO:0000256" key="3">
    <source>
        <dbReference type="ARBA" id="ARBA00022553"/>
    </source>
</evidence>
<keyword evidence="3" id="KW-0597">Phosphoprotein</keyword>
<keyword evidence="8" id="KW-1185">Reference proteome</keyword>
<dbReference type="NCBIfam" id="TIGR00229">
    <property type="entry name" value="sensory_box"/>
    <property type="match status" value="1"/>
</dbReference>
<reference evidence="7 8" key="1">
    <citation type="submission" date="2022-12" db="EMBL/GenBank/DDBJ databases">
        <title>Two new species, Stenotrophomonas aracearum and Stenotrophomonas oahuensis, isolated from Anthurium (Araceae family) in Hawaii.</title>
        <authorList>
            <person name="Chunag S.C."/>
            <person name="Dobhal S."/>
            <person name="Alvarez A."/>
            <person name="Arif M."/>
        </authorList>
    </citation>
    <scope>NUCLEOTIDE SEQUENCE [LARGE SCALE GENOMIC DNA]</scope>
    <source>
        <strain evidence="7 8">A5586</strain>
    </source>
</reference>
<dbReference type="Proteomes" id="UP001302072">
    <property type="component" value="Chromosome"/>
</dbReference>
<evidence type="ECO:0000256" key="1">
    <source>
        <dbReference type="ARBA" id="ARBA00000085"/>
    </source>
</evidence>
<dbReference type="InterPro" id="IPR004358">
    <property type="entry name" value="Sig_transdc_His_kin-like_C"/>
</dbReference>
<dbReference type="InterPro" id="IPR000014">
    <property type="entry name" value="PAS"/>
</dbReference>
<dbReference type="Gene3D" id="3.30.565.10">
    <property type="entry name" value="Histidine kinase-like ATPase, C-terminal domain"/>
    <property type="match status" value="1"/>
</dbReference>
<dbReference type="Pfam" id="PF00512">
    <property type="entry name" value="HisKA"/>
    <property type="match status" value="1"/>
</dbReference>
<dbReference type="InterPro" id="IPR036890">
    <property type="entry name" value="HATPase_C_sf"/>
</dbReference>
<dbReference type="EC" id="2.7.13.3" evidence="2"/>
<dbReference type="PROSITE" id="PS50113">
    <property type="entry name" value="PAC"/>
    <property type="match status" value="1"/>
</dbReference>
<dbReference type="SUPFAM" id="SSF55785">
    <property type="entry name" value="PYP-like sensor domain (PAS domain)"/>
    <property type="match status" value="1"/>
</dbReference>
<accession>A0ABY9YP61</accession>
<gene>
    <name evidence="7" type="ORF">PDM29_18160</name>
</gene>
<evidence type="ECO:0000259" key="6">
    <source>
        <dbReference type="PROSITE" id="PS50113"/>
    </source>
</evidence>
<dbReference type="SUPFAM" id="SSF47384">
    <property type="entry name" value="Homodimeric domain of signal transducing histidine kinase"/>
    <property type="match status" value="1"/>
</dbReference>
<dbReference type="Pfam" id="PF13426">
    <property type="entry name" value="PAS_9"/>
    <property type="match status" value="1"/>
</dbReference>
<evidence type="ECO:0000313" key="8">
    <source>
        <dbReference type="Proteomes" id="UP001302072"/>
    </source>
</evidence>
<dbReference type="Pfam" id="PF02518">
    <property type="entry name" value="HATPase_c"/>
    <property type="match status" value="1"/>
</dbReference>